<feature type="domain" description="C2" evidence="3">
    <location>
        <begin position="146"/>
        <end position="261"/>
    </location>
</feature>
<reference evidence="4" key="3">
    <citation type="submission" date="2015-02" db="UniProtKB">
        <authorList>
            <consortium name="EnsemblProtists"/>
        </authorList>
    </citation>
    <scope>IDENTIFICATION</scope>
    <source>
        <strain evidence="4">DAOM BR144</strain>
    </source>
</reference>
<dbReference type="STRING" id="431595.K3WXP4"/>
<reference evidence="5" key="2">
    <citation type="submission" date="2010-04" db="EMBL/GenBank/DDBJ databases">
        <authorList>
            <person name="Buell R."/>
            <person name="Hamilton J."/>
            <person name="Hostetler J."/>
        </authorList>
    </citation>
    <scope>NUCLEOTIDE SEQUENCE [LARGE SCALE GENOMIC DNA]</scope>
    <source>
        <strain evidence="5">DAOM:BR144</strain>
    </source>
</reference>
<feature type="domain" description="C2" evidence="3">
    <location>
        <begin position="265"/>
        <end position="425"/>
    </location>
</feature>
<dbReference type="InterPro" id="IPR000008">
    <property type="entry name" value="C2_dom"/>
</dbReference>
<dbReference type="HOGENOM" id="CLU_326934_0_0_1"/>
<dbReference type="EMBL" id="GL376615">
    <property type="status" value="NOT_ANNOTATED_CDS"/>
    <property type="molecule type" value="Genomic_DNA"/>
</dbReference>
<dbReference type="SUPFAM" id="SSF49562">
    <property type="entry name" value="C2 domain (Calcium/lipid-binding domain, CaLB)"/>
    <property type="match status" value="4"/>
</dbReference>
<name>K3WXP4_GLOUD</name>
<dbReference type="OMA" id="VYRMRAH"/>
<feature type="domain" description="C2" evidence="3">
    <location>
        <begin position="1"/>
        <end position="115"/>
    </location>
</feature>
<evidence type="ECO:0000256" key="1">
    <source>
        <dbReference type="ARBA" id="ARBA00022723"/>
    </source>
</evidence>
<evidence type="ECO:0000313" key="4">
    <source>
        <dbReference type="EnsemblProtists" id="PYU1_T009742"/>
    </source>
</evidence>
<dbReference type="GO" id="GO:0016020">
    <property type="term" value="C:membrane"/>
    <property type="evidence" value="ECO:0007669"/>
    <property type="project" value="TreeGrafter"/>
</dbReference>
<dbReference type="AlphaFoldDB" id="K3WXP4"/>
<dbReference type="VEuPathDB" id="FungiDB:PYU1_G009724"/>
<dbReference type="EnsemblProtists" id="PYU1_T009742">
    <property type="protein sequence ID" value="PYU1_T009742"/>
    <property type="gene ID" value="PYU1_G009724"/>
</dbReference>
<keyword evidence="1" id="KW-0479">Metal-binding</keyword>
<dbReference type="PROSITE" id="PS50004">
    <property type="entry name" value="C2"/>
    <property type="match status" value="4"/>
</dbReference>
<dbReference type="InterPro" id="IPR035892">
    <property type="entry name" value="C2_domain_sf"/>
</dbReference>
<dbReference type="PANTHER" id="PTHR45911">
    <property type="entry name" value="C2 DOMAIN-CONTAINING PROTEIN"/>
    <property type="match status" value="1"/>
</dbReference>
<evidence type="ECO:0000313" key="5">
    <source>
        <dbReference type="Proteomes" id="UP000019132"/>
    </source>
</evidence>
<dbReference type="eggNOG" id="KOG1028">
    <property type="taxonomic scope" value="Eukaryota"/>
</dbReference>
<feature type="domain" description="C2" evidence="3">
    <location>
        <begin position="627"/>
        <end position="754"/>
    </location>
</feature>
<sequence length="819" mass="91328">MLQQLVVNVVEARDLLAEDLNGFSDPFVAIEVLDARGEVIIPAGIAKTRIAKKTLAPVWNETFTIGSQNFDLRLGTTLRFMLYDFDGLKKDDILGVVDIPLDLLNNEPLPLDTWYKVMKVPGLMTKDARGELHLTFSEAPPTGRASKKKGRGNTMQFEEGKPNLLYVTIDSGKDLLAMDSNNSSDPFVKLSVVGQRHQTATVEKTLKPHWDEKFTFLLTDPNNTLELLVEDEDHAINDFLGRAQLVLTDILEFNEENELIDDESDDDDVDDTVKPPLPPGAVRLPFLVATVHRAEELPPLDSVLFDKGEVRKHSGGGIDAYVGAAIAGHEEDFVRTRVHTKHGRRDQLSPAFHESLMLLLSDATPATPATEEEKAANADAVKPTNDVTFSVKDWDPIGGDEIVGQFVLKDAVAIAKARGGEPFWFNLYGAPVRGCSNNSTPSVFMNENPSLASTYRGRLLMSLKLREKSSDAYDAKNQKRLARKLPRDLYPATFVYRMRAHFVSAAGLPTNHGSFSLVVSCGLREITSSRKKSSNSTVEWNETEESDKMLYPEDATQIPDVFVYLCTGHGEARRAICYQRFTAQSLIEQQFEGPVQWVSMLADKALEEVNARESFAGKVLIRLGFGTTETSNAHVWDQKTMIDQVNRRMPYQVRVRLHEARDLKSLDENVKEFNARVTVQCWEEQKQLENVPKTPTNSPLWSETICLDAHLPHLVYAPQVLIHIFNQENSKDYIGTATLDLSPESGKNPVAVNTAKQLKQNERKQLPATQWVPVVFNGDEKIGEMVHGQVLASVELIHKTFPDEALPAPEPLSPVTTEV</sequence>
<dbReference type="InParanoid" id="K3WXP4"/>
<organism evidence="4 5">
    <name type="scientific">Globisporangium ultimum (strain ATCC 200006 / CBS 805.95 / DAOM BR144)</name>
    <name type="common">Pythium ultimum</name>
    <dbReference type="NCBI Taxonomy" id="431595"/>
    <lineage>
        <taxon>Eukaryota</taxon>
        <taxon>Sar</taxon>
        <taxon>Stramenopiles</taxon>
        <taxon>Oomycota</taxon>
        <taxon>Peronosporomycetes</taxon>
        <taxon>Pythiales</taxon>
        <taxon>Pythiaceae</taxon>
        <taxon>Globisporangium</taxon>
    </lineage>
</organism>
<protein>
    <recommendedName>
        <fullName evidence="3">C2 domain-containing protein</fullName>
    </recommendedName>
</protein>
<keyword evidence="2" id="KW-0106">Calcium</keyword>
<evidence type="ECO:0000259" key="3">
    <source>
        <dbReference type="PROSITE" id="PS50004"/>
    </source>
</evidence>
<evidence type="ECO:0000256" key="2">
    <source>
        <dbReference type="ARBA" id="ARBA00022837"/>
    </source>
</evidence>
<dbReference type="SMART" id="SM00239">
    <property type="entry name" value="C2"/>
    <property type="match status" value="4"/>
</dbReference>
<dbReference type="Proteomes" id="UP000019132">
    <property type="component" value="Unassembled WGS sequence"/>
</dbReference>
<proteinExistence type="predicted"/>
<reference evidence="5" key="1">
    <citation type="journal article" date="2010" name="Genome Biol.">
        <title>Genome sequence of the necrotrophic plant pathogen Pythium ultimum reveals original pathogenicity mechanisms and effector repertoire.</title>
        <authorList>
            <person name="Levesque C.A."/>
            <person name="Brouwer H."/>
            <person name="Cano L."/>
            <person name="Hamilton J.P."/>
            <person name="Holt C."/>
            <person name="Huitema E."/>
            <person name="Raffaele S."/>
            <person name="Robideau G.P."/>
            <person name="Thines M."/>
            <person name="Win J."/>
            <person name="Zerillo M.M."/>
            <person name="Beakes G.W."/>
            <person name="Boore J.L."/>
            <person name="Busam D."/>
            <person name="Dumas B."/>
            <person name="Ferriera S."/>
            <person name="Fuerstenberg S.I."/>
            <person name="Gachon C.M."/>
            <person name="Gaulin E."/>
            <person name="Govers F."/>
            <person name="Grenville-Briggs L."/>
            <person name="Horner N."/>
            <person name="Hostetler J."/>
            <person name="Jiang R.H."/>
            <person name="Johnson J."/>
            <person name="Krajaejun T."/>
            <person name="Lin H."/>
            <person name="Meijer H.J."/>
            <person name="Moore B."/>
            <person name="Morris P."/>
            <person name="Phuntmart V."/>
            <person name="Puiu D."/>
            <person name="Shetty J."/>
            <person name="Stajich J.E."/>
            <person name="Tripathy S."/>
            <person name="Wawra S."/>
            <person name="van West P."/>
            <person name="Whitty B.R."/>
            <person name="Coutinho P.M."/>
            <person name="Henrissat B."/>
            <person name="Martin F."/>
            <person name="Thomas P.D."/>
            <person name="Tyler B.M."/>
            <person name="De Vries R.P."/>
            <person name="Kamoun S."/>
            <person name="Yandell M."/>
            <person name="Tisserat N."/>
            <person name="Buell C.R."/>
        </authorList>
    </citation>
    <scope>NUCLEOTIDE SEQUENCE</scope>
    <source>
        <strain evidence="5">DAOM:BR144</strain>
    </source>
</reference>
<dbReference type="PANTHER" id="PTHR45911:SF4">
    <property type="entry name" value="MULTIPLE C2 AND TRANSMEMBRANE DOMAIN-CONTAINING PROTEIN"/>
    <property type="match status" value="1"/>
</dbReference>
<dbReference type="Pfam" id="PF00168">
    <property type="entry name" value="C2"/>
    <property type="match status" value="4"/>
</dbReference>
<keyword evidence="5" id="KW-1185">Reference proteome</keyword>
<dbReference type="Gene3D" id="2.60.40.150">
    <property type="entry name" value="C2 domain"/>
    <property type="match status" value="4"/>
</dbReference>
<dbReference type="CDD" id="cd00030">
    <property type="entry name" value="C2"/>
    <property type="match status" value="3"/>
</dbReference>
<accession>K3WXP4</accession>
<dbReference type="GO" id="GO:0005509">
    <property type="term" value="F:calcium ion binding"/>
    <property type="evidence" value="ECO:0007669"/>
    <property type="project" value="TreeGrafter"/>
</dbReference>